<evidence type="ECO:0000313" key="3">
    <source>
        <dbReference type="Proteomes" id="UP001244341"/>
    </source>
</evidence>
<sequence length="222" mass="23683">MAWCSSERLPLPRPTAPAASMCPNLQAGPAERLILGGPGCKKNSCCSLVAWQQLAAIQPPKAPQGLPQAPQLHGRESNVTDQASGKPYYWNTATNETAWALPAGAALAGSTAAAATAAATAAAGATTTQQQPEQQQQQSSISFEVLLLELQEALDADGSGMMFWEAARARRKDGVFEPPFTDFLEQRQQPGSGCTPEQRDQAFTMMARLSNPLLRQPAPFEF</sequence>
<dbReference type="InterPro" id="IPR036020">
    <property type="entry name" value="WW_dom_sf"/>
</dbReference>
<accession>A0ABY8TZG0</accession>
<proteinExistence type="predicted"/>
<name>A0ABY8TZG0_TETOB</name>
<evidence type="ECO:0000256" key="1">
    <source>
        <dbReference type="SAM" id="MobiDB-lite"/>
    </source>
</evidence>
<evidence type="ECO:0000313" key="2">
    <source>
        <dbReference type="EMBL" id="WIA14375.1"/>
    </source>
</evidence>
<dbReference type="SUPFAM" id="SSF51045">
    <property type="entry name" value="WW domain"/>
    <property type="match status" value="1"/>
</dbReference>
<gene>
    <name evidence="2" type="ORF">OEZ85_002904</name>
</gene>
<feature type="region of interest" description="Disordered" evidence="1">
    <location>
        <begin position="61"/>
        <end position="80"/>
    </location>
</feature>
<keyword evidence="3" id="KW-1185">Reference proteome</keyword>
<dbReference type="Gene3D" id="2.20.70.10">
    <property type="match status" value="1"/>
</dbReference>
<dbReference type="EMBL" id="CP126212">
    <property type="protein sequence ID" value="WIA14375.1"/>
    <property type="molecule type" value="Genomic_DNA"/>
</dbReference>
<organism evidence="2 3">
    <name type="scientific">Tetradesmus obliquus</name>
    <name type="common">Green alga</name>
    <name type="synonym">Acutodesmus obliquus</name>
    <dbReference type="NCBI Taxonomy" id="3088"/>
    <lineage>
        <taxon>Eukaryota</taxon>
        <taxon>Viridiplantae</taxon>
        <taxon>Chlorophyta</taxon>
        <taxon>core chlorophytes</taxon>
        <taxon>Chlorophyceae</taxon>
        <taxon>CS clade</taxon>
        <taxon>Sphaeropleales</taxon>
        <taxon>Scenedesmaceae</taxon>
        <taxon>Tetradesmus</taxon>
    </lineage>
</organism>
<reference evidence="2 3" key="1">
    <citation type="submission" date="2023-05" db="EMBL/GenBank/DDBJ databases">
        <title>A 100% complete, gapless, phased diploid assembly of the Scenedesmus obliquus UTEX 3031 genome.</title>
        <authorList>
            <person name="Biondi T.C."/>
            <person name="Hanschen E.R."/>
            <person name="Kwon T."/>
            <person name="Eng W."/>
            <person name="Kruse C.P.S."/>
            <person name="Koehler S.I."/>
            <person name="Kunde Y."/>
            <person name="Gleasner C.D."/>
            <person name="You Mak K.T."/>
            <person name="Polle J."/>
            <person name="Hovde B.T."/>
            <person name="Starkenburg S.R."/>
        </authorList>
    </citation>
    <scope>NUCLEOTIDE SEQUENCE [LARGE SCALE GENOMIC DNA]</scope>
    <source>
        <strain evidence="2 3">DOE0152z</strain>
    </source>
</reference>
<protein>
    <submittedName>
        <fullName evidence="2">Uncharacterized protein</fullName>
    </submittedName>
</protein>
<dbReference type="Proteomes" id="UP001244341">
    <property type="component" value="Chromosome 5b"/>
</dbReference>